<dbReference type="AlphaFoldDB" id="A0A934W515"/>
<feature type="domain" description="HTH cro/C1-type" evidence="3">
    <location>
        <begin position="24"/>
        <end position="85"/>
    </location>
</feature>
<dbReference type="InterPro" id="IPR050400">
    <property type="entry name" value="Bact_Cytoskel_RodZ"/>
</dbReference>
<dbReference type="SMART" id="SM00530">
    <property type="entry name" value="HTH_XRE"/>
    <property type="match status" value="1"/>
</dbReference>
<protein>
    <submittedName>
        <fullName evidence="4">Helix-turn-helix domain-containing protein</fullName>
    </submittedName>
</protein>
<accession>A0A934W515</accession>
<evidence type="ECO:0000259" key="3">
    <source>
        <dbReference type="SMART" id="SM00530"/>
    </source>
</evidence>
<organism evidence="4 5">
    <name type="scientific">Noviherbaspirillum pedocola</name>
    <dbReference type="NCBI Taxonomy" id="2801341"/>
    <lineage>
        <taxon>Bacteria</taxon>
        <taxon>Pseudomonadati</taxon>
        <taxon>Pseudomonadota</taxon>
        <taxon>Betaproteobacteria</taxon>
        <taxon>Burkholderiales</taxon>
        <taxon>Oxalobacteraceae</taxon>
        <taxon>Noviherbaspirillum</taxon>
    </lineage>
</organism>
<feature type="region of interest" description="Disordered" evidence="1">
    <location>
        <begin position="1"/>
        <end position="22"/>
    </location>
</feature>
<dbReference type="Pfam" id="PF13464">
    <property type="entry name" value="RodZ_C"/>
    <property type="match status" value="1"/>
</dbReference>
<dbReference type="InterPro" id="IPR001387">
    <property type="entry name" value="Cro/C1-type_HTH"/>
</dbReference>
<dbReference type="Proteomes" id="UP000622890">
    <property type="component" value="Unassembled WGS sequence"/>
</dbReference>
<evidence type="ECO:0000256" key="2">
    <source>
        <dbReference type="SAM" id="Phobius"/>
    </source>
</evidence>
<feature type="region of interest" description="Disordered" evidence="1">
    <location>
        <begin position="162"/>
        <end position="186"/>
    </location>
</feature>
<evidence type="ECO:0000313" key="4">
    <source>
        <dbReference type="EMBL" id="MBK4734457.1"/>
    </source>
</evidence>
<dbReference type="RefSeq" id="WP_200591204.1">
    <property type="nucleotide sequence ID" value="NZ_JAEPBG010000002.1"/>
</dbReference>
<keyword evidence="2" id="KW-0812">Transmembrane</keyword>
<dbReference type="Gene3D" id="1.10.260.40">
    <property type="entry name" value="lambda repressor-like DNA-binding domains"/>
    <property type="match status" value="1"/>
</dbReference>
<dbReference type="EMBL" id="JAEPBG010000002">
    <property type="protein sequence ID" value="MBK4734457.1"/>
    <property type="molecule type" value="Genomic_DNA"/>
</dbReference>
<keyword evidence="2" id="KW-0472">Membrane</keyword>
<sequence length="326" mass="33097">MTEPMQDAAGQPDPGIAQPSPGAQLAARRQQFGWTVEQVASQINLAPRQIEAIEADNYAALPGMAVARGFIRAYAKLLKIDAAPLMAQIGNAPSATEHAIPERRTVAAASFTPHRPATRARRGGTGKLVVGAVMIALIGAGAYAAMRSGVGTTLVDRIAQHMPGAKKKDAPSDASAGNAASESVVETPAAPAVPAVGETNGPASPAAVSPAVLGTQSPAAATAPAPAAPAASLTPSPSLEAAPAPAAADKALVLNLREDSWVEIRRADNSTVVSRVMRAGSSERFDVAGPVTLVVGNARGVDVTYRGEPVSLKSGAKNNVARVRVQ</sequence>
<evidence type="ECO:0000256" key="1">
    <source>
        <dbReference type="SAM" id="MobiDB-lite"/>
    </source>
</evidence>
<keyword evidence="2" id="KW-1133">Transmembrane helix</keyword>
<dbReference type="CDD" id="cd00093">
    <property type="entry name" value="HTH_XRE"/>
    <property type="match status" value="1"/>
</dbReference>
<dbReference type="GO" id="GO:0003677">
    <property type="term" value="F:DNA binding"/>
    <property type="evidence" value="ECO:0007669"/>
    <property type="project" value="InterPro"/>
</dbReference>
<dbReference type="Pfam" id="PF13413">
    <property type="entry name" value="HTH_25"/>
    <property type="match status" value="1"/>
</dbReference>
<keyword evidence="5" id="KW-1185">Reference proteome</keyword>
<dbReference type="InterPro" id="IPR025194">
    <property type="entry name" value="RodZ-like_C"/>
</dbReference>
<evidence type="ECO:0000313" key="5">
    <source>
        <dbReference type="Proteomes" id="UP000622890"/>
    </source>
</evidence>
<dbReference type="PANTHER" id="PTHR34475:SF1">
    <property type="entry name" value="CYTOSKELETON PROTEIN RODZ"/>
    <property type="match status" value="1"/>
</dbReference>
<reference evidence="4" key="1">
    <citation type="submission" date="2021-01" db="EMBL/GenBank/DDBJ databases">
        <title>Genome sequence of strain Noviherbaspirillum sp. DKR-6.</title>
        <authorList>
            <person name="Chaudhary D.K."/>
        </authorList>
    </citation>
    <scope>NUCLEOTIDE SEQUENCE</scope>
    <source>
        <strain evidence="4">DKR-6</strain>
    </source>
</reference>
<name>A0A934W515_9BURK</name>
<proteinExistence type="predicted"/>
<dbReference type="PANTHER" id="PTHR34475">
    <property type="match status" value="1"/>
</dbReference>
<gene>
    <name evidence="4" type="ORF">JJB74_07565</name>
</gene>
<dbReference type="InterPro" id="IPR010982">
    <property type="entry name" value="Lambda_DNA-bd_dom_sf"/>
</dbReference>
<comment type="caution">
    <text evidence="4">The sequence shown here is derived from an EMBL/GenBank/DDBJ whole genome shotgun (WGS) entry which is preliminary data.</text>
</comment>
<feature type="transmembrane region" description="Helical" evidence="2">
    <location>
        <begin position="128"/>
        <end position="146"/>
    </location>
</feature>
<dbReference type="SUPFAM" id="SSF47413">
    <property type="entry name" value="lambda repressor-like DNA-binding domains"/>
    <property type="match status" value="1"/>
</dbReference>
<feature type="region of interest" description="Disordered" evidence="1">
    <location>
        <begin position="219"/>
        <end position="241"/>
    </location>
</feature>